<dbReference type="Proteomes" id="UP001524642">
    <property type="component" value="Unassembled WGS sequence"/>
</dbReference>
<evidence type="ECO:0000313" key="1">
    <source>
        <dbReference type="EMBL" id="MCR0984243.1"/>
    </source>
</evidence>
<dbReference type="RefSeq" id="WP_257717898.1">
    <property type="nucleotide sequence ID" value="NZ_JANJOU010000019.1"/>
</dbReference>
<reference evidence="1 2" key="1">
    <citation type="submission" date="2022-06" db="EMBL/GenBank/DDBJ databases">
        <title>Roseomonas CN29.</title>
        <authorList>
            <person name="Cheng Y."/>
            <person name="He X."/>
        </authorList>
    </citation>
    <scope>NUCLEOTIDE SEQUENCE [LARGE SCALE GENOMIC DNA]</scope>
    <source>
        <strain evidence="1 2">CN29</strain>
    </source>
</reference>
<protein>
    <recommendedName>
        <fullName evidence="3">DUF2939 domain-containing protein</fullName>
    </recommendedName>
</protein>
<accession>A0ABT1X9Y9</accession>
<keyword evidence="2" id="KW-1185">Reference proteome</keyword>
<proteinExistence type="predicted"/>
<gene>
    <name evidence="1" type="ORF">NRP21_19480</name>
</gene>
<dbReference type="EMBL" id="JANJOU010000019">
    <property type="protein sequence ID" value="MCR0984243.1"/>
    <property type="molecule type" value="Genomic_DNA"/>
</dbReference>
<evidence type="ECO:0008006" key="3">
    <source>
        <dbReference type="Google" id="ProtNLM"/>
    </source>
</evidence>
<comment type="caution">
    <text evidence="1">The sequence shown here is derived from an EMBL/GenBank/DDBJ whole genome shotgun (WGS) entry which is preliminary data.</text>
</comment>
<organism evidence="1 2">
    <name type="scientific">Roseomonas populi</name>
    <dbReference type="NCBI Taxonomy" id="3121582"/>
    <lineage>
        <taxon>Bacteria</taxon>
        <taxon>Pseudomonadati</taxon>
        <taxon>Pseudomonadota</taxon>
        <taxon>Alphaproteobacteria</taxon>
        <taxon>Acetobacterales</taxon>
        <taxon>Roseomonadaceae</taxon>
        <taxon>Roseomonas</taxon>
    </lineage>
</organism>
<sequence>MVQVGLSVLAAALLAAGWLVLPWLLAVRLSVPIGQGDGPAMLRQIDAPSTLASLRAGLAAEVPENESAGARRYLSAMADRMAESWARPEGMAAWLGARGRGDGPVAALSSLRSARAVGLASFRLEYGPRHEQGGVAFDMAWQGDGFRVTGVRFLDAPPAAAAGPVVAMR</sequence>
<name>A0ABT1X9Y9_9PROT</name>
<evidence type="ECO:0000313" key="2">
    <source>
        <dbReference type="Proteomes" id="UP001524642"/>
    </source>
</evidence>